<organism evidence="3 4">
    <name type="scientific">Ameca splendens</name>
    <dbReference type="NCBI Taxonomy" id="208324"/>
    <lineage>
        <taxon>Eukaryota</taxon>
        <taxon>Metazoa</taxon>
        <taxon>Chordata</taxon>
        <taxon>Craniata</taxon>
        <taxon>Vertebrata</taxon>
        <taxon>Euteleostomi</taxon>
        <taxon>Actinopterygii</taxon>
        <taxon>Neopterygii</taxon>
        <taxon>Teleostei</taxon>
        <taxon>Neoteleostei</taxon>
        <taxon>Acanthomorphata</taxon>
        <taxon>Ovalentaria</taxon>
        <taxon>Atherinomorphae</taxon>
        <taxon>Cyprinodontiformes</taxon>
        <taxon>Goodeidae</taxon>
        <taxon>Ameca</taxon>
    </lineage>
</organism>
<feature type="domain" description="Myb/SANT-like DNA-binding" evidence="2">
    <location>
        <begin position="9"/>
        <end position="86"/>
    </location>
</feature>
<keyword evidence="4" id="KW-1185">Reference proteome</keyword>
<proteinExistence type="predicted"/>
<feature type="region of interest" description="Disordered" evidence="1">
    <location>
        <begin position="162"/>
        <end position="186"/>
    </location>
</feature>
<evidence type="ECO:0000313" key="3">
    <source>
        <dbReference type="EMBL" id="MEQ2289145.1"/>
    </source>
</evidence>
<feature type="compositionally biased region" description="Polar residues" evidence="1">
    <location>
        <begin position="175"/>
        <end position="186"/>
    </location>
</feature>
<protein>
    <recommendedName>
        <fullName evidence="2">Myb/SANT-like DNA-binding domain-containing protein</fullName>
    </recommendedName>
</protein>
<dbReference type="EMBL" id="JAHRIP010022334">
    <property type="protein sequence ID" value="MEQ2289145.1"/>
    <property type="molecule type" value="Genomic_DNA"/>
</dbReference>
<gene>
    <name evidence="3" type="ORF">AMECASPLE_030047</name>
</gene>
<sequence length="186" mass="22047">MALQREKIHNWQENEIKQLLVIRGTEAIRSQIRGTVKDSVVYSRISKLLAERGVYSKLKSLRKHYLRIREQKACCGNERVHWLFYELRHRAFPDGEPRKTARKADASPQLWRIKHRHCPRQRLHLHLSRQPQKASRTNRRLWLPSGTKWMTEINKHLGQVVTEDEESPFSPPDPLQNNNTTFSVPF</sequence>
<comment type="caution">
    <text evidence="3">The sequence shown here is derived from an EMBL/GenBank/DDBJ whole genome shotgun (WGS) entry which is preliminary data.</text>
</comment>
<evidence type="ECO:0000313" key="4">
    <source>
        <dbReference type="Proteomes" id="UP001469553"/>
    </source>
</evidence>
<reference evidence="3 4" key="1">
    <citation type="submission" date="2021-06" db="EMBL/GenBank/DDBJ databases">
        <authorList>
            <person name="Palmer J.M."/>
        </authorList>
    </citation>
    <scope>NUCLEOTIDE SEQUENCE [LARGE SCALE GENOMIC DNA]</scope>
    <source>
        <strain evidence="3 4">AS_MEX2019</strain>
        <tissue evidence="3">Muscle</tissue>
    </source>
</reference>
<dbReference type="Pfam" id="PF13837">
    <property type="entry name" value="Myb_DNA-bind_4"/>
    <property type="match status" value="1"/>
</dbReference>
<name>A0ABV0Y6G0_9TELE</name>
<dbReference type="InterPro" id="IPR044822">
    <property type="entry name" value="Myb_DNA-bind_4"/>
</dbReference>
<evidence type="ECO:0000256" key="1">
    <source>
        <dbReference type="SAM" id="MobiDB-lite"/>
    </source>
</evidence>
<accession>A0ABV0Y6G0</accession>
<dbReference type="Proteomes" id="UP001469553">
    <property type="component" value="Unassembled WGS sequence"/>
</dbReference>
<evidence type="ECO:0000259" key="2">
    <source>
        <dbReference type="Pfam" id="PF13837"/>
    </source>
</evidence>